<evidence type="ECO:0000256" key="7">
    <source>
        <dbReference type="ARBA" id="ARBA00022801"/>
    </source>
</evidence>
<gene>
    <name evidence="11" type="ORF">A2110_02580</name>
</gene>
<dbReference type="PANTHER" id="PTHR36844">
    <property type="entry name" value="PROTEASE PRSW"/>
    <property type="match status" value="1"/>
</dbReference>
<feature type="transmembrane region" description="Helical" evidence="10">
    <location>
        <begin position="103"/>
        <end position="123"/>
    </location>
</feature>
<evidence type="ECO:0000313" key="11">
    <source>
        <dbReference type="EMBL" id="OGG37463.1"/>
    </source>
</evidence>
<evidence type="ECO:0000256" key="5">
    <source>
        <dbReference type="ARBA" id="ARBA00022670"/>
    </source>
</evidence>
<dbReference type="GO" id="GO:0008233">
    <property type="term" value="F:peptidase activity"/>
    <property type="evidence" value="ECO:0007669"/>
    <property type="project" value="UniProtKB-KW"/>
</dbReference>
<evidence type="ECO:0000256" key="1">
    <source>
        <dbReference type="ARBA" id="ARBA00004651"/>
    </source>
</evidence>
<feature type="transmembrane region" description="Helical" evidence="10">
    <location>
        <begin position="37"/>
        <end position="57"/>
    </location>
</feature>
<sequence>MTLLPLLAVILAAIAPGLLWLVFFLRTDRHPEPKALILYAFGLGMLAAIPIVALQFATEWFAQFFKDVFFSLFTLAFIEELFKWLAAYFAVRKRPEFDEPVDAMIYLVTAAMGLATIENFFVLSHLLARGGTESVGALFSIAVLRFVGATLLHAISSGFVGYFWARGKLAKGLVVATVVHGIFNYLIMTFQSQNLLLVPTLFLVGASIVVFREFEILGSK</sequence>
<accession>A0A1F6BKT3</accession>
<keyword evidence="9 10" id="KW-0472">Membrane</keyword>
<keyword evidence="7" id="KW-0378">Hydrolase</keyword>
<dbReference type="AlphaFoldDB" id="A0A1F6BKT3"/>
<evidence type="ECO:0000256" key="9">
    <source>
        <dbReference type="ARBA" id="ARBA00023136"/>
    </source>
</evidence>
<keyword evidence="5" id="KW-0645">Protease</keyword>
<comment type="subcellular location">
    <subcellularLocation>
        <location evidence="1">Cell membrane</location>
        <topology evidence="1">Multi-pass membrane protein</topology>
    </subcellularLocation>
</comment>
<name>A0A1F6BKT3_9BACT</name>
<dbReference type="PIRSF" id="PIRSF016933">
    <property type="entry name" value="PrsW"/>
    <property type="match status" value="1"/>
</dbReference>
<dbReference type="Proteomes" id="UP000176273">
    <property type="component" value="Unassembled WGS sequence"/>
</dbReference>
<keyword evidence="6 10" id="KW-0812">Transmembrane</keyword>
<feature type="transmembrane region" description="Helical" evidence="10">
    <location>
        <begin position="172"/>
        <end position="190"/>
    </location>
</feature>
<feature type="transmembrane region" description="Helical" evidence="10">
    <location>
        <begin position="196"/>
        <end position="214"/>
    </location>
</feature>
<dbReference type="Pfam" id="PF13367">
    <property type="entry name" value="PrsW-protease"/>
    <property type="match status" value="1"/>
</dbReference>
<dbReference type="GO" id="GO:0006508">
    <property type="term" value="P:proteolysis"/>
    <property type="evidence" value="ECO:0007669"/>
    <property type="project" value="UniProtKB-KW"/>
</dbReference>
<feature type="transmembrane region" description="Helical" evidence="10">
    <location>
        <begin position="6"/>
        <end position="25"/>
    </location>
</feature>
<dbReference type="PANTHER" id="PTHR36844:SF1">
    <property type="entry name" value="PROTEASE PRSW"/>
    <property type="match status" value="1"/>
</dbReference>
<organism evidence="11 12">
    <name type="scientific">Candidatus Jorgensenbacteria bacterium GWA1_54_12</name>
    <dbReference type="NCBI Taxonomy" id="1798468"/>
    <lineage>
        <taxon>Bacteria</taxon>
        <taxon>Candidatus Joergenseniibacteriota</taxon>
    </lineage>
</organism>
<evidence type="ECO:0000256" key="6">
    <source>
        <dbReference type="ARBA" id="ARBA00022692"/>
    </source>
</evidence>
<reference evidence="11 12" key="1">
    <citation type="journal article" date="2016" name="Nat. Commun.">
        <title>Thousands of microbial genomes shed light on interconnected biogeochemical processes in an aquifer system.</title>
        <authorList>
            <person name="Anantharaman K."/>
            <person name="Brown C.T."/>
            <person name="Hug L.A."/>
            <person name="Sharon I."/>
            <person name="Castelle C.J."/>
            <person name="Probst A.J."/>
            <person name="Thomas B.C."/>
            <person name="Singh A."/>
            <person name="Wilkins M.J."/>
            <person name="Karaoz U."/>
            <person name="Brodie E.L."/>
            <person name="Williams K.H."/>
            <person name="Hubbard S.S."/>
            <person name="Banfield J.F."/>
        </authorList>
    </citation>
    <scope>NUCLEOTIDE SEQUENCE [LARGE SCALE GENOMIC DNA]</scope>
</reference>
<comment type="caution">
    <text evidence="11">The sequence shown here is derived from an EMBL/GenBank/DDBJ whole genome shotgun (WGS) entry which is preliminary data.</text>
</comment>
<dbReference type="InterPro" id="IPR023596">
    <property type="entry name" value="Peptidase_PrsW_arch/bac"/>
</dbReference>
<keyword evidence="8 10" id="KW-1133">Transmembrane helix</keyword>
<feature type="transmembrane region" description="Helical" evidence="10">
    <location>
        <begin position="135"/>
        <end position="165"/>
    </location>
</feature>
<evidence type="ECO:0000256" key="4">
    <source>
        <dbReference type="ARBA" id="ARBA00022475"/>
    </source>
</evidence>
<keyword evidence="4" id="KW-1003">Cell membrane</keyword>
<evidence type="ECO:0000256" key="8">
    <source>
        <dbReference type="ARBA" id="ARBA00022989"/>
    </source>
</evidence>
<proteinExistence type="inferred from homology"/>
<protein>
    <recommendedName>
        <fullName evidence="3">Protease PrsW</fullName>
    </recommendedName>
</protein>
<evidence type="ECO:0000256" key="10">
    <source>
        <dbReference type="SAM" id="Phobius"/>
    </source>
</evidence>
<dbReference type="GO" id="GO:0005886">
    <property type="term" value="C:plasma membrane"/>
    <property type="evidence" value="ECO:0007669"/>
    <property type="project" value="UniProtKB-SubCell"/>
</dbReference>
<evidence type="ECO:0000313" key="12">
    <source>
        <dbReference type="Proteomes" id="UP000176273"/>
    </source>
</evidence>
<dbReference type="STRING" id="1798468.A2110_02580"/>
<dbReference type="EMBL" id="MFKH01000010">
    <property type="protein sequence ID" value="OGG37463.1"/>
    <property type="molecule type" value="Genomic_DNA"/>
</dbReference>
<evidence type="ECO:0000256" key="2">
    <source>
        <dbReference type="ARBA" id="ARBA00009165"/>
    </source>
</evidence>
<evidence type="ECO:0000256" key="3">
    <source>
        <dbReference type="ARBA" id="ARBA00018997"/>
    </source>
</evidence>
<comment type="similarity">
    <text evidence="2">Belongs to the protease PrsW family.</text>
</comment>
<feature type="transmembrane region" description="Helical" evidence="10">
    <location>
        <begin position="69"/>
        <end position="91"/>
    </location>
</feature>
<dbReference type="InterPro" id="IPR026898">
    <property type="entry name" value="PrsW"/>
</dbReference>